<dbReference type="AlphaFoldDB" id="A0A518CAS6"/>
<protein>
    <submittedName>
        <fullName evidence="1">Uncharacterized protein</fullName>
    </submittedName>
</protein>
<dbReference type="KEGG" id="bvo:Pan97_33760"/>
<accession>A0A518CAS6</accession>
<name>A0A518CAS6_9BACT</name>
<evidence type="ECO:0000313" key="2">
    <source>
        <dbReference type="Proteomes" id="UP000318626"/>
    </source>
</evidence>
<dbReference type="Proteomes" id="UP000318626">
    <property type="component" value="Chromosome"/>
</dbReference>
<reference evidence="2" key="1">
    <citation type="submission" date="2019-02" db="EMBL/GenBank/DDBJ databases">
        <title>Deep-cultivation of Planctomycetes and their phenomic and genomic characterization uncovers novel biology.</title>
        <authorList>
            <person name="Wiegand S."/>
            <person name="Jogler M."/>
            <person name="Boedeker C."/>
            <person name="Pinto D."/>
            <person name="Vollmers J."/>
            <person name="Rivas-Marin E."/>
            <person name="Kohn T."/>
            <person name="Peeters S.H."/>
            <person name="Heuer A."/>
            <person name="Rast P."/>
            <person name="Oberbeckmann S."/>
            <person name="Bunk B."/>
            <person name="Jeske O."/>
            <person name="Meyerdierks A."/>
            <person name="Storesund J.E."/>
            <person name="Kallscheuer N."/>
            <person name="Luecker S."/>
            <person name="Lage O.M."/>
            <person name="Pohl T."/>
            <person name="Merkel B.J."/>
            <person name="Hornburger P."/>
            <person name="Mueller R.-W."/>
            <person name="Bruemmer F."/>
            <person name="Labrenz M."/>
            <person name="Spormann A.M."/>
            <person name="Op den Camp H."/>
            <person name="Overmann J."/>
            <person name="Amann R."/>
            <person name="Jetten M.S.M."/>
            <person name="Mascher T."/>
            <person name="Medema M.H."/>
            <person name="Devos D.P."/>
            <person name="Kaster A.-K."/>
            <person name="Ovreas L."/>
            <person name="Rohde M."/>
            <person name="Galperin M.Y."/>
            <person name="Jogler C."/>
        </authorList>
    </citation>
    <scope>NUCLEOTIDE SEQUENCE [LARGE SCALE GENOMIC DNA]</scope>
    <source>
        <strain evidence="2">Pan97</strain>
    </source>
</reference>
<keyword evidence="2" id="KW-1185">Reference proteome</keyword>
<sequence>MLCGANRELASVMVIAKMLAVMIGSDEVRLLWIFPIYFVNVVHVDGPEMLVNKVPADIRRHRMSKYFG</sequence>
<gene>
    <name evidence="1" type="ORF">Pan97_33760</name>
</gene>
<proteinExistence type="predicted"/>
<organism evidence="1 2">
    <name type="scientific">Bremerella volcania</name>
    <dbReference type="NCBI Taxonomy" id="2527984"/>
    <lineage>
        <taxon>Bacteria</taxon>
        <taxon>Pseudomonadati</taxon>
        <taxon>Planctomycetota</taxon>
        <taxon>Planctomycetia</taxon>
        <taxon>Pirellulales</taxon>
        <taxon>Pirellulaceae</taxon>
        <taxon>Bremerella</taxon>
    </lineage>
</organism>
<dbReference type="EMBL" id="CP036289">
    <property type="protein sequence ID" value="QDU76328.1"/>
    <property type="molecule type" value="Genomic_DNA"/>
</dbReference>
<evidence type="ECO:0000313" key="1">
    <source>
        <dbReference type="EMBL" id="QDU76328.1"/>
    </source>
</evidence>